<dbReference type="PRINTS" id="PR00454">
    <property type="entry name" value="ETSDOMAIN"/>
</dbReference>
<evidence type="ECO:0000256" key="2">
    <source>
        <dbReference type="ARBA" id="ARBA00023125"/>
    </source>
</evidence>
<feature type="compositionally biased region" description="Polar residues" evidence="4">
    <location>
        <begin position="502"/>
        <end position="514"/>
    </location>
</feature>
<dbReference type="Pfam" id="PF02198">
    <property type="entry name" value="SAM_PNT"/>
    <property type="match status" value="1"/>
</dbReference>
<dbReference type="PROSITE" id="PS51433">
    <property type="entry name" value="PNT"/>
    <property type="match status" value="1"/>
</dbReference>
<gene>
    <name evidence="7" type="ORF">V9T40_012541</name>
</gene>
<dbReference type="InterPro" id="IPR036388">
    <property type="entry name" value="WH-like_DNA-bd_sf"/>
</dbReference>
<dbReference type="Gene3D" id="1.10.150.50">
    <property type="entry name" value="Transcription Factor, Ets-1"/>
    <property type="match status" value="1"/>
</dbReference>
<feature type="region of interest" description="Disordered" evidence="4">
    <location>
        <begin position="496"/>
        <end position="522"/>
    </location>
</feature>
<dbReference type="GO" id="GO:0005634">
    <property type="term" value="C:nucleus"/>
    <property type="evidence" value="ECO:0007669"/>
    <property type="project" value="UniProtKB-SubCell"/>
</dbReference>
<evidence type="ECO:0000256" key="4">
    <source>
        <dbReference type="SAM" id="MobiDB-lite"/>
    </source>
</evidence>
<feature type="compositionally biased region" description="Polar residues" evidence="4">
    <location>
        <begin position="294"/>
        <end position="312"/>
    </location>
</feature>
<feature type="compositionally biased region" description="Low complexity" evidence="4">
    <location>
        <begin position="253"/>
        <end position="263"/>
    </location>
</feature>
<dbReference type="PROSITE" id="PS00345">
    <property type="entry name" value="ETS_DOMAIN_1"/>
    <property type="match status" value="1"/>
</dbReference>
<dbReference type="GO" id="GO:0000981">
    <property type="term" value="F:DNA-binding transcription factor activity, RNA polymerase II-specific"/>
    <property type="evidence" value="ECO:0007669"/>
    <property type="project" value="TreeGrafter"/>
</dbReference>
<evidence type="ECO:0000259" key="6">
    <source>
        <dbReference type="PROSITE" id="PS51433"/>
    </source>
</evidence>
<dbReference type="PROSITE" id="PS50061">
    <property type="entry name" value="ETS_DOMAIN_3"/>
    <property type="match status" value="1"/>
</dbReference>
<dbReference type="SMART" id="SM00413">
    <property type="entry name" value="ETS"/>
    <property type="match status" value="1"/>
</dbReference>
<dbReference type="InterPro" id="IPR003118">
    <property type="entry name" value="Pointed_dom"/>
</dbReference>
<feature type="compositionally biased region" description="Polar residues" evidence="4">
    <location>
        <begin position="25"/>
        <end position="36"/>
    </location>
</feature>
<dbReference type="InterPro" id="IPR036390">
    <property type="entry name" value="WH_DNA-bd_sf"/>
</dbReference>
<feature type="region of interest" description="Disordered" evidence="4">
    <location>
        <begin position="195"/>
        <end position="312"/>
    </location>
</feature>
<sequence length="522" mass="57885">MKLLPMQLTPIQPGNPRNNEAPLHSPSSTVSNSLLGQSVNGNANGLDHRLPFLNHTELIWRYGPLTFSSAAPPTYPPLDFKNHLPTNLACDPRLWNKDDVLAFLRWCEIEFDLPHFDVDSFQMNGKALCLLTKQDLGDRCPGAGDLLYNVLRWLIRDGYGGAGTGAQHLPQSPVTPHFPITPSWCLPIPPPQDYPPHVSSTPTTLHNSVTLSPAPSVDSQSGSPKQPDQSSTSSSSAFSILSGNLHRNGVGNGIVNSGSNQSDSDVDDSADTVHSPSIPLASSTSSPPYSPRSLTNNKPSNQIFFPENTNSSEPNTNGRLLWDFLQQLLNDSMQRYTNYITWKNRDIGVFKIVDPPGLAKLWGIQKNHLSMNYDKMSRALRYYYRVNILRKVQGERHCYQFLRNPSELKSIKNISSLRPQVSPTVNHTSKVKHEPLEEPIDEDVGPTDLSMNQNSSSRLMSPANVKETVDRFQFPQDLSVSPMHLQVNMEAREAFPRHAADSLSNSTNPMQSQVPIKVEDAS</sequence>
<evidence type="ECO:0000313" key="7">
    <source>
        <dbReference type="EMBL" id="KAK7576255.1"/>
    </source>
</evidence>
<dbReference type="FunFam" id="1.10.10.10:FF:000516">
    <property type="entry name" value="ets DNA-binding protein pokkuri"/>
    <property type="match status" value="1"/>
</dbReference>
<dbReference type="SUPFAM" id="SSF46785">
    <property type="entry name" value="Winged helix' DNA-binding domain"/>
    <property type="match status" value="1"/>
</dbReference>
<feature type="compositionally biased region" description="Polar residues" evidence="4">
    <location>
        <begin position="198"/>
        <end position="229"/>
    </location>
</feature>
<dbReference type="Proteomes" id="UP001367676">
    <property type="component" value="Unassembled WGS sequence"/>
</dbReference>
<proteinExistence type="inferred from homology"/>
<accession>A0AAN9Y0J2</accession>
<dbReference type="GO" id="GO:0030154">
    <property type="term" value="P:cell differentiation"/>
    <property type="evidence" value="ECO:0007669"/>
    <property type="project" value="TreeGrafter"/>
</dbReference>
<name>A0AAN9Y0J2_9HEMI</name>
<keyword evidence="8" id="KW-1185">Reference proteome</keyword>
<dbReference type="SMART" id="SM00251">
    <property type="entry name" value="SAM_PNT"/>
    <property type="match status" value="1"/>
</dbReference>
<dbReference type="SUPFAM" id="SSF47769">
    <property type="entry name" value="SAM/Pointed domain"/>
    <property type="match status" value="1"/>
</dbReference>
<dbReference type="PROSITE" id="PS00346">
    <property type="entry name" value="ETS_DOMAIN_2"/>
    <property type="match status" value="1"/>
</dbReference>
<feature type="compositionally biased region" description="Polar residues" evidence="4">
    <location>
        <begin position="9"/>
        <end position="18"/>
    </location>
</feature>
<comment type="similarity">
    <text evidence="1 3">Belongs to the ETS family.</text>
</comment>
<protein>
    <recommendedName>
        <fullName evidence="9">Ets DNA-binding protein pokkuri</fullName>
    </recommendedName>
</protein>
<feature type="domain" description="ETS" evidence="5">
    <location>
        <begin position="319"/>
        <end position="402"/>
    </location>
</feature>
<dbReference type="PANTHER" id="PTHR11849">
    <property type="entry name" value="ETS"/>
    <property type="match status" value="1"/>
</dbReference>
<evidence type="ECO:0000313" key="8">
    <source>
        <dbReference type="Proteomes" id="UP001367676"/>
    </source>
</evidence>
<dbReference type="InterPro" id="IPR013761">
    <property type="entry name" value="SAM/pointed_sf"/>
</dbReference>
<dbReference type="EMBL" id="JBBCAQ010000036">
    <property type="protein sequence ID" value="KAK7576255.1"/>
    <property type="molecule type" value="Genomic_DNA"/>
</dbReference>
<dbReference type="AlphaFoldDB" id="A0AAN9Y0J2"/>
<dbReference type="PANTHER" id="PTHR11849:SF201">
    <property type="entry name" value="ETS DNA-BINDING PROTEIN POKKURI"/>
    <property type="match status" value="1"/>
</dbReference>
<feature type="compositionally biased region" description="Low complexity" evidence="4">
    <location>
        <begin position="230"/>
        <end position="242"/>
    </location>
</feature>
<comment type="caution">
    <text evidence="7">The sequence shown here is derived from an EMBL/GenBank/DDBJ whole genome shotgun (WGS) entry which is preliminary data.</text>
</comment>
<evidence type="ECO:0008006" key="9">
    <source>
        <dbReference type="Google" id="ProtNLM"/>
    </source>
</evidence>
<comment type="subcellular location">
    <subcellularLocation>
        <location evidence="3">Nucleus</location>
    </subcellularLocation>
</comment>
<evidence type="ECO:0000259" key="5">
    <source>
        <dbReference type="PROSITE" id="PS50061"/>
    </source>
</evidence>
<reference evidence="7 8" key="1">
    <citation type="submission" date="2024-03" db="EMBL/GenBank/DDBJ databases">
        <title>Adaptation during the transition from Ophiocordyceps entomopathogen to insect associate is accompanied by gene loss and intensified selection.</title>
        <authorList>
            <person name="Ward C.M."/>
            <person name="Onetto C.A."/>
            <person name="Borneman A.R."/>
        </authorList>
    </citation>
    <scope>NUCLEOTIDE SEQUENCE [LARGE SCALE GENOMIC DNA]</scope>
    <source>
        <strain evidence="7">AWRI1</strain>
        <tissue evidence="7">Single Adult Female</tissue>
    </source>
</reference>
<dbReference type="GO" id="GO:0043565">
    <property type="term" value="F:sequence-specific DNA binding"/>
    <property type="evidence" value="ECO:0007669"/>
    <property type="project" value="InterPro"/>
</dbReference>
<feature type="domain" description="PNT" evidence="6">
    <location>
        <begin position="74"/>
        <end position="158"/>
    </location>
</feature>
<dbReference type="Pfam" id="PF00178">
    <property type="entry name" value="Ets"/>
    <property type="match status" value="1"/>
</dbReference>
<dbReference type="InterPro" id="IPR046328">
    <property type="entry name" value="ETS_fam"/>
</dbReference>
<feature type="region of interest" description="Disordered" evidence="4">
    <location>
        <begin position="1"/>
        <end position="36"/>
    </location>
</feature>
<dbReference type="FunFam" id="1.10.150.50:FF:000061">
    <property type="entry name" value="Ets DNA-binding protein pokkuri"/>
    <property type="match status" value="1"/>
</dbReference>
<evidence type="ECO:0000256" key="3">
    <source>
        <dbReference type="RuleBase" id="RU004019"/>
    </source>
</evidence>
<evidence type="ECO:0000256" key="1">
    <source>
        <dbReference type="ARBA" id="ARBA00005562"/>
    </source>
</evidence>
<dbReference type="Gene3D" id="1.10.10.10">
    <property type="entry name" value="Winged helix-like DNA-binding domain superfamily/Winged helix DNA-binding domain"/>
    <property type="match status" value="1"/>
</dbReference>
<feature type="compositionally biased region" description="Low complexity" evidence="4">
    <location>
        <begin position="275"/>
        <end position="293"/>
    </location>
</feature>
<keyword evidence="3" id="KW-0539">Nucleus</keyword>
<dbReference type="InterPro" id="IPR000418">
    <property type="entry name" value="Ets_dom"/>
</dbReference>
<keyword evidence="2 3" id="KW-0238">DNA-binding</keyword>
<organism evidence="7 8">
    <name type="scientific">Parthenolecanium corni</name>
    <dbReference type="NCBI Taxonomy" id="536013"/>
    <lineage>
        <taxon>Eukaryota</taxon>
        <taxon>Metazoa</taxon>
        <taxon>Ecdysozoa</taxon>
        <taxon>Arthropoda</taxon>
        <taxon>Hexapoda</taxon>
        <taxon>Insecta</taxon>
        <taxon>Pterygota</taxon>
        <taxon>Neoptera</taxon>
        <taxon>Paraneoptera</taxon>
        <taxon>Hemiptera</taxon>
        <taxon>Sternorrhyncha</taxon>
        <taxon>Coccoidea</taxon>
        <taxon>Coccidae</taxon>
        <taxon>Parthenolecanium</taxon>
    </lineage>
</organism>